<evidence type="ECO:0000313" key="6">
    <source>
        <dbReference type="EMBL" id="MDG0817865.1"/>
    </source>
</evidence>
<evidence type="ECO:0000256" key="1">
    <source>
        <dbReference type="ARBA" id="ARBA00000085"/>
    </source>
</evidence>
<keyword evidence="4" id="KW-0812">Transmembrane</keyword>
<feature type="transmembrane region" description="Helical" evidence="4">
    <location>
        <begin position="147"/>
        <end position="176"/>
    </location>
</feature>
<dbReference type="InterPro" id="IPR004358">
    <property type="entry name" value="Sig_transdc_His_kin-like_C"/>
</dbReference>
<dbReference type="InterPro" id="IPR036890">
    <property type="entry name" value="HATPase_C_sf"/>
</dbReference>
<dbReference type="InterPro" id="IPR003594">
    <property type="entry name" value="HATPase_dom"/>
</dbReference>
<dbReference type="GO" id="GO:0005524">
    <property type="term" value="F:ATP binding"/>
    <property type="evidence" value="ECO:0007669"/>
    <property type="project" value="UniProtKB-KW"/>
</dbReference>
<reference evidence="6" key="1">
    <citation type="submission" date="2022-08" db="EMBL/GenBank/DDBJ databases">
        <title>Novel Bdellovibrio Species Isolated from Svalbard: Designation Bdellovibrio svalbardensis.</title>
        <authorList>
            <person name="Mitchell R.J."/>
            <person name="Choi S.Y."/>
        </authorList>
    </citation>
    <scope>NUCLEOTIDE SEQUENCE</scope>
    <source>
        <strain evidence="6">PAP01</strain>
    </source>
</reference>
<evidence type="ECO:0000313" key="7">
    <source>
        <dbReference type="Proteomes" id="UP001152321"/>
    </source>
</evidence>
<dbReference type="PRINTS" id="PR00344">
    <property type="entry name" value="BCTRLSENSOR"/>
</dbReference>
<dbReference type="SUPFAM" id="SSF55874">
    <property type="entry name" value="ATPase domain of HSP90 chaperone/DNA topoisomerase II/histidine kinase"/>
    <property type="match status" value="1"/>
</dbReference>
<dbReference type="Pfam" id="PF00512">
    <property type="entry name" value="HisKA"/>
    <property type="match status" value="1"/>
</dbReference>
<keyword evidence="4" id="KW-1133">Transmembrane helix</keyword>
<organism evidence="6 7">
    <name type="scientific">Bdellovibrio svalbardensis</name>
    <dbReference type="NCBI Taxonomy" id="2972972"/>
    <lineage>
        <taxon>Bacteria</taxon>
        <taxon>Pseudomonadati</taxon>
        <taxon>Bdellovibrionota</taxon>
        <taxon>Bdellovibrionia</taxon>
        <taxon>Bdellovibrionales</taxon>
        <taxon>Pseudobdellovibrionaceae</taxon>
        <taxon>Bdellovibrio</taxon>
    </lineage>
</organism>
<dbReference type="EC" id="2.7.13.3" evidence="2"/>
<dbReference type="EMBL" id="JANRMI010000005">
    <property type="protein sequence ID" value="MDG0817865.1"/>
    <property type="molecule type" value="Genomic_DNA"/>
</dbReference>
<dbReference type="InterPro" id="IPR005467">
    <property type="entry name" value="His_kinase_dom"/>
</dbReference>
<keyword evidence="7" id="KW-1185">Reference proteome</keyword>
<dbReference type="InterPro" id="IPR036097">
    <property type="entry name" value="HisK_dim/P_sf"/>
</dbReference>
<gene>
    <name evidence="6" type="ORF">NWE73_15900</name>
</gene>
<evidence type="ECO:0000256" key="3">
    <source>
        <dbReference type="ARBA" id="ARBA00022553"/>
    </source>
</evidence>
<dbReference type="SMART" id="SM00388">
    <property type="entry name" value="HisKA"/>
    <property type="match status" value="1"/>
</dbReference>
<name>A0ABT6DP53_9BACT</name>
<keyword evidence="6" id="KW-0067">ATP-binding</keyword>
<dbReference type="Proteomes" id="UP001152321">
    <property type="component" value="Unassembled WGS sequence"/>
</dbReference>
<dbReference type="PANTHER" id="PTHR43065:SF42">
    <property type="entry name" value="TWO-COMPONENT SENSOR PPRA"/>
    <property type="match status" value="1"/>
</dbReference>
<dbReference type="RefSeq" id="WP_277579341.1">
    <property type="nucleotide sequence ID" value="NZ_JANRMI010000005.1"/>
</dbReference>
<keyword evidence="4" id="KW-0472">Membrane</keyword>
<dbReference type="Gene3D" id="1.10.287.130">
    <property type="match status" value="1"/>
</dbReference>
<dbReference type="Pfam" id="PF02518">
    <property type="entry name" value="HATPase_c"/>
    <property type="match status" value="1"/>
</dbReference>
<dbReference type="PROSITE" id="PS50109">
    <property type="entry name" value="HIS_KIN"/>
    <property type="match status" value="1"/>
</dbReference>
<feature type="domain" description="Histidine kinase" evidence="5">
    <location>
        <begin position="268"/>
        <end position="483"/>
    </location>
</feature>
<dbReference type="SMART" id="SM00387">
    <property type="entry name" value="HATPase_c"/>
    <property type="match status" value="1"/>
</dbReference>
<comment type="caution">
    <text evidence="6">The sequence shown here is derived from an EMBL/GenBank/DDBJ whole genome shotgun (WGS) entry which is preliminary data.</text>
</comment>
<dbReference type="CDD" id="cd00082">
    <property type="entry name" value="HisKA"/>
    <property type="match status" value="1"/>
</dbReference>
<proteinExistence type="predicted"/>
<dbReference type="PANTHER" id="PTHR43065">
    <property type="entry name" value="SENSOR HISTIDINE KINASE"/>
    <property type="match status" value="1"/>
</dbReference>
<sequence>MKRFNGLIDNLDLATKLLVVVFIGILGPMGSQAIFEYQRRCNEVDASFDATVNETLTTLTTSLEGPLWNFSSDGQILVERLVFNPIVKGIVVYDSNMKIFANYSSSSWNMKKASEIETHDSKVTHNNRTIGFLSVHFSLEEKTRQKYFIAMEVMATSFLSICATLFFVFLLIRYVFLSKILRLRGDAEKLRKREMKDSFHWHSGDELNEIGIILDEARATLTGLFDDIDRRNHELSTLNTELEKRVEERSKQAEEAARLASLSEMACGIAHEINNPLAIISAKSRKIRRLCDQGHAETNQLQQEFETIDSTILRISKIINGLRTFSRNGSTDPFENTTVKSILDDALALCQVRFRSHEIDLRLNAFDYQMAIACRPVQLGQVVLNLLNNSFDAIESLPKKWVELNVQDLGSEIEISVKDSGSGVPEEVSRKLMEPFFTTKAVGKGTGLGLSISKGIIDAHHGTLYYDKDSENTRFVIRLPKSHSLDDFRAA</sequence>
<evidence type="ECO:0000256" key="2">
    <source>
        <dbReference type="ARBA" id="ARBA00012438"/>
    </source>
</evidence>
<keyword evidence="3" id="KW-0597">Phosphoprotein</keyword>
<keyword evidence="6" id="KW-0547">Nucleotide-binding</keyword>
<feature type="transmembrane region" description="Helical" evidence="4">
    <location>
        <begin position="13"/>
        <end position="30"/>
    </location>
</feature>
<dbReference type="Gene3D" id="3.30.565.10">
    <property type="entry name" value="Histidine kinase-like ATPase, C-terminal domain"/>
    <property type="match status" value="1"/>
</dbReference>
<comment type="catalytic activity">
    <reaction evidence="1">
        <text>ATP + protein L-histidine = ADP + protein N-phospho-L-histidine.</text>
        <dbReference type="EC" id="2.7.13.3"/>
    </reaction>
</comment>
<evidence type="ECO:0000259" key="5">
    <source>
        <dbReference type="PROSITE" id="PS50109"/>
    </source>
</evidence>
<accession>A0ABT6DP53</accession>
<dbReference type="SUPFAM" id="SSF47384">
    <property type="entry name" value="Homodimeric domain of signal transducing histidine kinase"/>
    <property type="match status" value="1"/>
</dbReference>
<evidence type="ECO:0000256" key="4">
    <source>
        <dbReference type="SAM" id="Phobius"/>
    </source>
</evidence>
<protein>
    <recommendedName>
        <fullName evidence="2">histidine kinase</fullName>
        <ecNumber evidence="2">2.7.13.3</ecNumber>
    </recommendedName>
</protein>
<dbReference type="InterPro" id="IPR003661">
    <property type="entry name" value="HisK_dim/P_dom"/>
</dbReference>